<name>A0A0L8HVK8_OCTBM</name>
<evidence type="ECO:0000313" key="1">
    <source>
        <dbReference type="EMBL" id="KOF93231.1"/>
    </source>
</evidence>
<organism evidence="1">
    <name type="scientific">Octopus bimaculoides</name>
    <name type="common">California two-spotted octopus</name>
    <dbReference type="NCBI Taxonomy" id="37653"/>
    <lineage>
        <taxon>Eukaryota</taxon>
        <taxon>Metazoa</taxon>
        <taxon>Spiralia</taxon>
        <taxon>Lophotrochozoa</taxon>
        <taxon>Mollusca</taxon>
        <taxon>Cephalopoda</taxon>
        <taxon>Coleoidea</taxon>
        <taxon>Octopodiformes</taxon>
        <taxon>Octopoda</taxon>
        <taxon>Incirrata</taxon>
        <taxon>Octopodidae</taxon>
        <taxon>Octopus</taxon>
    </lineage>
</organism>
<protein>
    <submittedName>
        <fullName evidence="1">Uncharacterized protein</fullName>
    </submittedName>
</protein>
<dbReference type="AlphaFoldDB" id="A0A0L8HVK8"/>
<dbReference type="OrthoDB" id="10030815at2759"/>
<sequence>MSARAVGVLIGWKAASDHIITTRFQMRLSRIIVIQAYAPIKDTEENALDYAPHHDLVLLIVYVHIIGPNSTAADTSNNSDWLVSFCLMNGLMIRNTYFDHKKTQRSPDGRTFNEVDYI</sequence>
<reference evidence="1" key="1">
    <citation type="submission" date="2015-07" db="EMBL/GenBank/DDBJ databases">
        <title>MeaNS - Measles Nucleotide Surveillance Program.</title>
        <authorList>
            <person name="Tran T."/>
            <person name="Druce J."/>
        </authorList>
    </citation>
    <scope>NUCLEOTIDE SEQUENCE</scope>
    <source>
        <strain evidence="1">UCB-OBI-ISO-001</strain>
        <tissue evidence="1">Gonad</tissue>
    </source>
</reference>
<dbReference type="STRING" id="37653.A0A0L8HVK8"/>
<proteinExistence type="predicted"/>
<gene>
    <name evidence="1" type="ORF">OCBIM_22004885mg</name>
</gene>
<accession>A0A0L8HVK8</accession>
<dbReference type="EMBL" id="KQ417211">
    <property type="protein sequence ID" value="KOF93231.1"/>
    <property type="molecule type" value="Genomic_DNA"/>
</dbReference>